<keyword evidence="3" id="KW-1185">Reference proteome</keyword>
<accession>A0AAV7UEQ4</accession>
<dbReference type="EMBL" id="JANPWB010000005">
    <property type="protein sequence ID" value="KAJ1187362.1"/>
    <property type="molecule type" value="Genomic_DNA"/>
</dbReference>
<proteinExistence type="predicted"/>
<evidence type="ECO:0000313" key="2">
    <source>
        <dbReference type="EMBL" id="KAJ1187362.1"/>
    </source>
</evidence>
<protein>
    <submittedName>
        <fullName evidence="2">Uncharacterized protein</fullName>
    </submittedName>
</protein>
<organism evidence="2 3">
    <name type="scientific">Pleurodeles waltl</name>
    <name type="common">Iberian ribbed newt</name>
    <dbReference type="NCBI Taxonomy" id="8319"/>
    <lineage>
        <taxon>Eukaryota</taxon>
        <taxon>Metazoa</taxon>
        <taxon>Chordata</taxon>
        <taxon>Craniata</taxon>
        <taxon>Vertebrata</taxon>
        <taxon>Euteleostomi</taxon>
        <taxon>Amphibia</taxon>
        <taxon>Batrachia</taxon>
        <taxon>Caudata</taxon>
        <taxon>Salamandroidea</taxon>
        <taxon>Salamandridae</taxon>
        <taxon>Pleurodelinae</taxon>
        <taxon>Pleurodeles</taxon>
    </lineage>
</organism>
<dbReference type="Proteomes" id="UP001066276">
    <property type="component" value="Chromosome 3_1"/>
</dbReference>
<feature type="region of interest" description="Disordered" evidence="1">
    <location>
        <begin position="195"/>
        <end position="216"/>
    </location>
</feature>
<comment type="caution">
    <text evidence="2">The sequence shown here is derived from an EMBL/GenBank/DDBJ whole genome shotgun (WGS) entry which is preliminary data.</text>
</comment>
<evidence type="ECO:0000256" key="1">
    <source>
        <dbReference type="SAM" id="MobiDB-lite"/>
    </source>
</evidence>
<evidence type="ECO:0000313" key="3">
    <source>
        <dbReference type="Proteomes" id="UP001066276"/>
    </source>
</evidence>
<reference evidence="2" key="1">
    <citation type="journal article" date="2022" name="bioRxiv">
        <title>Sequencing and chromosome-scale assembly of the giantPleurodeles waltlgenome.</title>
        <authorList>
            <person name="Brown T."/>
            <person name="Elewa A."/>
            <person name="Iarovenko S."/>
            <person name="Subramanian E."/>
            <person name="Araus A.J."/>
            <person name="Petzold A."/>
            <person name="Susuki M."/>
            <person name="Suzuki K.-i.T."/>
            <person name="Hayashi T."/>
            <person name="Toyoda A."/>
            <person name="Oliveira C."/>
            <person name="Osipova E."/>
            <person name="Leigh N.D."/>
            <person name="Simon A."/>
            <person name="Yun M.H."/>
        </authorList>
    </citation>
    <scope>NUCLEOTIDE SEQUENCE</scope>
    <source>
        <strain evidence="2">20211129_DDA</strain>
        <tissue evidence="2">Liver</tissue>
    </source>
</reference>
<sequence length="402" mass="43859">MLIRRRVQDGAVLRVYESEKGPCLLEERKLSEAGKMGEPGYNIEDKVVVLSDKEVEEQGSQNSIGGKEKAYFGSDYRQQAGKVVQWIPRAGSAMLHEVQAWDVGNQSMFRLGEQVEFVDKSGLVLKGTVCGETSGDGSIGRAQVLLDFWQSDQGEGITGCDTARFLGGHVEATVHQQFGRLAGVQSLPVKVRAPSRHRVEGRVKSGAVSPTSREPYGLGSLGQGADSVCDVQPSTSARVECLEEELLDYEEEVDEQVTPVSRGVVKEMPRTISKVVWGDHFGSRRRDTVTGSLPRGEGAISGLVGFGGERVDFGDGMRKDGENVCGVTKVLRKDGLDVSIQAGTSALTEVKGNNVTKYGIIRLWLQFALPLDNLVHKLKWTGRERKNLNLCEAHALSLFQIL</sequence>
<dbReference type="AlphaFoldDB" id="A0AAV7UEQ4"/>
<name>A0AAV7UEQ4_PLEWA</name>
<gene>
    <name evidence="2" type="ORF">NDU88_004138</name>
</gene>